<dbReference type="Proteomes" id="UP000838672">
    <property type="component" value="Unassembled WGS sequence"/>
</dbReference>
<name>A0ABM8ZUI0_9VIBR</name>
<keyword evidence="1" id="KW-1133">Transmembrane helix</keyword>
<evidence type="ECO:0008006" key="4">
    <source>
        <dbReference type="Google" id="ProtNLM"/>
    </source>
</evidence>
<feature type="transmembrane region" description="Helical" evidence="1">
    <location>
        <begin position="132"/>
        <end position="155"/>
    </location>
</feature>
<gene>
    <name evidence="2" type="ORF">VST7929_01852</name>
</gene>
<feature type="transmembrane region" description="Helical" evidence="1">
    <location>
        <begin position="161"/>
        <end position="177"/>
    </location>
</feature>
<reference evidence="2" key="1">
    <citation type="submission" date="2021-11" db="EMBL/GenBank/DDBJ databases">
        <authorList>
            <person name="Rodrigo-Torres L."/>
            <person name="Arahal R. D."/>
            <person name="Lucena T."/>
        </authorList>
    </citation>
    <scope>NUCLEOTIDE SEQUENCE</scope>
    <source>
        <strain evidence="2">CECT 7929</strain>
    </source>
</reference>
<keyword evidence="3" id="KW-1185">Reference proteome</keyword>
<keyword evidence="1" id="KW-0812">Transmembrane</keyword>
<sequence length="185" mass="20419">MRWLTAVSAGALLIYPFAVYFGLSHFGFTTVALLLGGLFVIRLLGAVQGQRNALTNLAGFTGAIGLGLCILAALFKQHAWFQFYPVAVSALMLCVFAYSLSTPQPIIERLARLREPELDPQGVRYTRTVTKVWCGFFVINGSIALATCFAPLAYWTLYNGLLSYLLAGSLFVGEWFVRARIRKQP</sequence>
<dbReference type="EMBL" id="CAKLDI010000001">
    <property type="protein sequence ID" value="CAH0533970.1"/>
    <property type="molecule type" value="Genomic_DNA"/>
</dbReference>
<protein>
    <recommendedName>
        <fullName evidence="4">DNA gyrase subunit B</fullName>
    </recommendedName>
</protein>
<evidence type="ECO:0000313" key="3">
    <source>
        <dbReference type="Proteomes" id="UP000838672"/>
    </source>
</evidence>
<keyword evidence="1" id="KW-0472">Membrane</keyword>
<feature type="transmembrane region" description="Helical" evidence="1">
    <location>
        <begin position="81"/>
        <end position="100"/>
    </location>
</feature>
<proteinExistence type="predicted"/>
<feature type="transmembrane region" description="Helical" evidence="1">
    <location>
        <begin position="57"/>
        <end position="75"/>
    </location>
</feature>
<evidence type="ECO:0000256" key="1">
    <source>
        <dbReference type="SAM" id="Phobius"/>
    </source>
</evidence>
<evidence type="ECO:0000313" key="2">
    <source>
        <dbReference type="EMBL" id="CAH0533970.1"/>
    </source>
</evidence>
<dbReference type="RefSeq" id="WP_237466383.1">
    <property type="nucleotide sequence ID" value="NZ_CAKLDI010000001.1"/>
</dbReference>
<organism evidence="2 3">
    <name type="scientific">Vibrio stylophorae</name>
    <dbReference type="NCBI Taxonomy" id="659351"/>
    <lineage>
        <taxon>Bacteria</taxon>
        <taxon>Pseudomonadati</taxon>
        <taxon>Pseudomonadota</taxon>
        <taxon>Gammaproteobacteria</taxon>
        <taxon>Vibrionales</taxon>
        <taxon>Vibrionaceae</taxon>
        <taxon>Vibrio</taxon>
    </lineage>
</organism>
<comment type="caution">
    <text evidence="2">The sequence shown here is derived from an EMBL/GenBank/DDBJ whole genome shotgun (WGS) entry which is preliminary data.</text>
</comment>
<accession>A0ABM8ZUI0</accession>
<feature type="transmembrane region" description="Helical" evidence="1">
    <location>
        <begin position="28"/>
        <end position="45"/>
    </location>
</feature>